<name>A0A0A9FTZ6_ARUDO</name>
<sequence>MVTDRDHLVLFCRVHKSNKIFRAKIR</sequence>
<dbReference type="AlphaFoldDB" id="A0A0A9FTZ6"/>
<reference evidence="1" key="1">
    <citation type="submission" date="2014-09" db="EMBL/GenBank/DDBJ databases">
        <authorList>
            <person name="Magalhaes I.L.F."/>
            <person name="Oliveira U."/>
            <person name="Santos F.R."/>
            <person name="Vidigal T.H.D.A."/>
            <person name="Brescovit A.D."/>
            <person name="Santos A.J."/>
        </authorList>
    </citation>
    <scope>NUCLEOTIDE SEQUENCE</scope>
    <source>
        <tissue evidence="1">Shoot tissue taken approximately 20 cm above the soil surface</tissue>
    </source>
</reference>
<protein>
    <submittedName>
        <fullName evidence="1">Uncharacterized protein</fullName>
    </submittedName>
</protein>
<reference evidence="1" key="2">
    <citation type="journal article" date="2015" name="Data Brief">
        <title>Shoot transcriptome of the giant reed, Arundo donax.</title>
        <authorList>
            <person name="Barrero R.A."/>
            <person name="Guerrero F.D."/>
            <person name="Moolhuijzen P."/>
            <person name="Goolsby J.A."/>
            <person name="Tidwell J."/>
            <person name="Bellgard S.E."/>
            <person name="Bellgard M.I."/>
        </authorList>
    </citation>
    <scope>NUCLEOTIDE SEQUENCE</scope>
    <source>
        <tissue evidence="1">Shoot tissue taken approximately 20 cm above the soil surface</tissue>
    </source>
</reference>
<proteinExistence type="predicted"/>
<evidence type="ECO:0000313" key="1">
    <source>
        <dbReference type="EMBL" id="JAE14699.1"/>
    </source>
</evidence>
<organism evidence="1">
    <name type="scientific">Arundo donax</name>
    <name type="common">Giant reed</name>
    <name type="synonym">Donax arundinaceus</name>
    <dbReference type="NCBI Taxonomy" id="35708"/>
    <lineage>
        <taxon>Eukaryota</taxon>
        <taxon>Viridiplantae</taxon>
        <taxon>Streptophyta</taxon>
        <taxon>Embryophyta</taxon>
        <taxon>Tracheophyta</taxon>
        <taxon>Spermatophyta</taxon>
        <taxon>Magnoliopsida</taxon>
        <taxon>Liliopsida</taxon>
        <taxon>Poales</taxon>
        <taxon>Poaceae</taxon>
        <taxon>PACMAD clade</taxon>
        <taxon>Arundinoideae</taxon>
        <taxon>Arundineae</taxon>
        <taxon>Arundo</taxon>
    </lineage>
</organism>
<dbReference type="EMBL" id="GBRH01183197">
    <property type="protein sequence ID" value="JAE14699.1"/>
    <property type="molecule type" value="Transcribed_RNA"/>
</dbReference>
<accession>A0A0A9FTZ6</accession>